<evidence type="ECO:0000313" key="7">
    <source>
        <dbReference type="EMBL" id="CAG9806253.1"/>
    </source>
</evidence>
<feature type="transmembrane region" description="Helical" evidence="5">
    <location>
        <begin position="394"/>
        <end position="414"/>
    </location>
</feature>
<keyword evidence="8" id="KW-1185">Reference proteome</keyword>
<evidence type="ECO:0000256" key="2">
    <source>
        <dbReference type="ARBA" id="ARBA00022692"/>
    </source>
</evidence>
<keyword evidence="2 5" id="KW-0812">Transmembrane</keyword>
<feature type="transmembrane region" description="Helical" evidence="5">
    <location>
        <begin position="161"/>
        <end position="177"/>
    </location>
</feature>
<dbReference type="InterPro" id="IPR020846">
    <property type="entry name" value="MFS_dom"/>
</dbReference>
<evidence type="ECO:0000256" key="4">
    <source>
        <dbReference type="ARBA" id="ARBA00023136"/>
    </source>
</evidence>
<proteinExistence type="predicted"/>
<keyword evidence="4 5" id="KW-0472">Membrane</keyword>
<keyword evidence="3 5" id="KW-1133">Transmembrane helix</keyword>
<feature type="transmembrane region" description="Helical" evidence="5">
    <location>
        <begin position="426"/>
        <end position="443"/>
    </location>
</feature>
<evidence type="ECO:0000256" key="1">
    <source>
        <dbReference type="ARBA" id="ARBA00004141"/>
    </source>
</evidence>
<dbReference type="EMBL" id="OU895878">
    <property type="protein sequence ID" value="CAG9806253.1"/>
    <property type="molecule type" value="Genomic_DNA"/>
</dbReference>
<evidence type="ECO:0000259" key="6">
    <source>
        <dbReference type="PROSITE" id="PS50850"/>
    </source>
</evidence>
<dbReference type="GO" id="GO:0016020">
    <property type="term" value="C:membrane"/>
    <property type="evidence" value="ECO:0007669"/>
    <property type="project" value="UniProtKB-SubCell"/>
</dbReference>
<dbReference type="PANTHER" id="PTHR24064">
    <property type="entry name" value="SOLUTE CARRIER FAMILY 22 MEMBER"/>
    <property type="match status" value="1"/>
</dbReference>
<protein>
    <recommendedName>
        <fullName evidence="6">Major facilitator superfamily (MFS) profile domain-containing protein</fullName>
    </recommendedName>
</protein>
<comment type="subcellular location">
    <subcellularLocation>
        <location evidence="1">Membrane</location>
        <topology evidence="1">Multi-pass membrane protein</topology>
    </subcellularLocation>
</comment>
<dbReference type="InterPro" id="IPR036259">
    <property type="entry name" value="MFS_trans_sf"/>
</dbReference>
<evidence type="ECO:0000313" key="8">
    <source>
        <dbReference type="Proteomes" id="UP001153620"/>
    </source>
</evidence>
<reference evidence="7" key="1">
    <citation type="submission" date="2022-01" db="EMBL/GenBank/DDBJ databases">
        <authorList>
            <person name="King R."/>
        </authorList>
    </citation>
    <scope>NUCLEOTIDE SEQUENCE</scope>
</reference>
<reference evidence="7" key="2">
    <citation type="submission" date="2022-10" db="EMBL/GenBank/DDBJ databases">
        <authorList>
            <consortium name="ENA_rothamsted_submissions"/>
            <consortium name="culmorum"/>
            <person name="King R."/>
        </authorList>
    </citation>
    <scope>NUCLEOTIDE SEQUENCE</scope>
</reference>
<feature type="transmembrane region" description="Helical" evidence="5">
    <location>
        <begin position="243"/>
        <end position="264"/>
    </location>
</feature>
<dbReference type="PROSITE" id="PS50850">
    <property type="entry name" value="MFS"/>
    <property type="match status" value="1"/>
</dbReference>
<feature type="transmembrane region" description="Helical" evidence="5">
    <location>
        <begin position="364"/>
        <end position="382"/>
    </location>
</feature>
<sequence>MSEKLDIDQILEKCGNFGRYQLILLGFFCLINVLSSMHYYSQTIISFVPEHWCYSDLTASMSVDDRRAYHLQFSKPSCTNIDEILIMKDSVEAEIGYDKSLCKNDDSLGCLERIINTNSTRSQKECKKWIYNYDLLFGYQSMTSELNWVCENTWKSITGQSTYFIGSVVGTLVLGILADAIGRLPVLIIANMLGIVGNGLTIFATNEIVFALCRFISGMATDNNFVMMYILVLEYIDPKMRTFGLNLCIGIFYCLGSVVSPWIAVWLGNWKLYLLATIIPTLVIPIFYFVVPESAEWLISKNKLNEALICYQKIAKINRRKLDEKFIADFKTVAFDINAHRIKSNEKQNPSLISLFKTPRLRRLTLILFFKSMIITLGYDAISKNVEGLGMSPFILFSLSASAILPACLVILALQDRIGRKAMASSSLFVSGIFTAGCGIILAYQQKENQKSNQLLIATLNVIGRFGITMAYNSGAQYATELIPTCVRGQGVAAAHVAGYALTFFSSYILYTATVFKAMPSLILGVLSFAGAFCCLFLPETLNRKTPVTLLDGEEFGRDERFFHFACFDKSEGKE</sequence>
<accession>A0A9N9RYC1</accession>
<feature type="transmembrane region" description="Helical" evidence="5">
    <location>
        <begin position="270"/>
        <end position="291"/>
    </location>
</feature>
<feature type="domain" description="Major facilitator superfamily (MFS) profile" evidence="6">
    <location>
        <begin position="84"/>
        <end position="543"/>
    </location>
</feature>
<name>A0A9N9RYC1_9DIPT</name>
<evidence type="ECO:0000256" key="3">
    <source>
        <dbReference type="ARBA" id="ARBA00022989"/>
    </source>
</evidence>
<dbReference type="OrthoDB" id="3936150at2759"/>
<organism evidence="7 8">
    <name type="scientific">Chironomus riparius</name>
    <dbReference type="NCBI Taxonomy" id="315576"/>
    <lineage>
        <taxon>Eukaryota</taxon>
        <taxon>Metazoa</taxon>
        <taxon>Ecdysozoa</taxon>
        <taxon>Arthropoda</taxon>
        <taxon>Hexapoda</taxon>
        <taxon>Insecta</taxon>
        <taxon>Pterygota</taxon>
        <taxon>Neoptera</taxon>
        <taxon>Endopterygota</taxon>
        <taxon>Diptera</taxon>
        <taxon>Nematocera</taxon>
        <taxon>Chironomoidea</taxon>
        <taxon>Chironomidae</taxon>
        <taxon>Chironominae</taxon>
        <taxon>Chironomus</taxon>
    </lineage>
</organism>
<evidence type="ECO:0000256" key="5">
    <source>
        <dbReference type="SAM" id="Phobius"/>
    </source>
</evidence>
<dbReference type="AlphaFoldDB" id="A0A9N9RYC1"/>
<dbReference type="SUPFAM" id="SSF103473">
    <property type="entry name" value="MFS general substrate transporter"/>
    <property type="match status" value="1"/>
</dbReference>
<dbReference type="InterPro" id="IPR011701">
    <property type="entry name" value="MFS"/>
</dbReference>
<feature type="transmembrane region" description="Helical" evidence="5">
    <location>
        <begin position="493"/>
        <end position="513"/>
    </location>
</feature>
<feature type="transmembrane region" description="Helical" evidence="5">
    <location>
        <begin position="20"/>
        <end position="40"/>
    </location>
</feature>
<feature type="transmembrane region" description="Helical" evidence="5">
    <location>
        <begin position="455"/>
        <end position="472"/>
    </location>
</feature>
<feature type="transmembrane region" description="Helical" evidence="5">
    <location>
        <begin position="184"/>
        <end position="203"/>
    </location>
</feature>
<dbReference type="GO" id="GO:0022857">
    <property type="term" value="F:transmembrane transporter activity"/>
    <property type="evidence" value="ECO:0007669"/>
    <property type="project" value="InterPro"/>
</dbReference>
<dbReference type="Pfam" id="PF07690">
    <property type="entry name" value="MFS_1"/>
    <property type="match status" value="1"/>
</dbReference>
<feature type="transmembrane region" description="Helical" evidence="5">
    <location>
        <begin position="519"/>
        <end position="538"/>
    </location>
</feature>
<dbReference type="Gene3D" id="1.20.1250.20">
    <property type="entry name" value="MFS general substrate transporter like domains"/>
    <property type="match status" value="1"/>
</dbReference>
<dbReference type="Proteomes" id="UP001153620">
    <property type="component" value="Chromosome 2"/>
</dbReference>
<gene>
    <name evidence="7" type="ORF">CHIRRI_LOCUS9114</name>
</gene>